<feature type="region of interest" description="Disordered" evidence="15">
    <location>
        <begin position="212"/>
        <end position="231"/>
    </location>
</feature>
<dbReference type="NCBIfam" id="TIGR01494">
    <property type="entry name" value="ATPase_P-type"/>
    <property type="match status" value="1"/>
</dbReference>
<evidence type="ECO:0000256" key="5">
    <source>
        <dbReference type="ARBA" id="ARBA00022723"/>
    </source>
</evidence>
<dbReference type="Pfam" id="PF00122">
    <property type="entry name" value="E1-E2_ATPase"/>
    <property type="match status" value="1"/>
</dbReference>
<evidence type="ECO:0000256" key="7">
    <source>
        <dbReference type="ARBA" id="ARBA00022840"/>
    </source>
</evidence>
<dbReference type="EC" id="7.6.2.1" evidence="14"/>
<sequence length="1388" mass="155037">MASAPAPGSFQGQHHIGGHDDGFHDLSPIASHTMTRESKVVKFAADDDMRMRLGDYRKWVRNQARWAKKPKARFEDAFNRLYDRWVMQFLLRQFPLPPSADGRHIPVTFGDVRTTPLKDERRGAPYITNVIRSSRYTLWSFVPKQLFFQFSKMANFYFLVIGILALIPGFGSTGKFTQIVPLMVFISISMAKEGYDDYLRFKSDKVENQNEVKAEIQGSQGSRRRGGRGWGNSDEKLSEVWTRTQWQDLRVGDVICLEKDDSIPADIVLLQASGPDGVAYIETMALDGETNLKSKKACPLLAKRCATPDAIRACNAVVVAEDPNADLYNFQGRVVAGEEAMPLTQNEIVYRGSTLRNTASALGLVVNTGEECKIRINVHDYLHAKAPAMQKNLNSMVLFLVFVVVMIAIGLTIGHLIWKHKYFKNSWYLHGAIPRVDQIIGTYIIMFSTLIPLSLIISMEVVKVGQWYFMQDVEMYDAETDTPMEAHTTTILENLGQVSYVFSDKTGTLTENNMRFRKITVAGSAWFHDMDLKADAKGKASIAVNDTIHVEHHLPPSPASLKPNDWKTNLSSPTERPDPTTEDLIRYIHENPDSPFSRKARQFILCIALCHTCLPEKTEDGKIDFQAASPDELALVKAAQDLGLLLVDRPTGSIVLLHTAPDGGQVTDSYQVLDVIEFSSQRKRMSIVVRMPDGRICIICKGADSAIIPRLKLSRLAMKKAADVDHKASVRKSMEAEKALQRKSTQIGDSRASSHFPRNSTTLSRHQSTMRRSFGMARASLDQSGAAVTGEVETWLTNRELEESGPSTPHRALYQPPRRSMALSPISPVSPTVPEDILDGMVDENIAANEGAVFERCFQHMDAFASEGLRTLLFAYRYMDEADYLAWRKTYQEASTSLVDRNERMEAAGELIEHDFTLAGATAIEDKLQAGVPDTIDKLRRANIKVWMLTGDKRETAITIAHSARICKPFSEISIIDATVEDWESHMTTTLTDVCRGMIAHSVVVVDGHTLSVIDGNDAWKCLFYDLAVRADSVICCRASPAQKANLIKCIRDMVPKSLTLAIGDGANDIPMIQASHVGVGISGREGLQAARTADFAIAQFRFLQRLLFVHGRWNYLRTAQFILATFWKELVFYLVQAVYQRSTGYTGTSLYEEVSLAVFNTLFTSLCVILPGILEKDLKAETLLAVPELYIDCQRGKAFNLKKFFQWIVMGGIEALIAYFLVWAVESTLVQGDNHLFAFGHAVFTISVVFINIKLLFLDVHHKTVIILGALFITVGGWFVYNLLLSAASPAVMKEKMVHGGFIHTFGPQLWWWASVGLGLAAVVGLELVLKAIARVYFPSDAEQWQEIERAGNVKQVLKEHAAERGRPSEWSTTRRRRKDGAQPASP</sequence>
<keyword evidence="4 14" id="KW-0812">Transmembrane</keyword>
<comment type="catalytic activity">
    <reaction evidence="12 14">
        <text>ATP + H2O + phospholipidSide 1 = ADP + phosphate + phospholipidSide 2.</text>
        <dbReference type="EC" id="7.6.2.1"/>
    </reaction>
</comment>
<keyword evidence="10 14" id="KW-1133">Transmembrane helix</keyword>
<feature type="transmembrane region" description="Helical" evidence="14">
    <location>
        <begin position="1266"/>
        <end position="1291"/>
    </location>
</feature>
<organism evidence="19 20">
    <name type="scientific">Apiospora rasikravindrae</name>
    <dbReference type="NCBI Taxonomy" id="990691"/>
    <lineage>
        <taxon>Eukaryota</taxon>
        <taxon>Fungi</taxon>
        <taxon>Dikarya</taxon>
        <taxon>Ascomycota</taxon>
        <taxon>Pezizomycotina</taxon>
        <taxon>Sordariomycetes</taxon>
        <taxon>Xylariomycetidae</taxon>
        <taxon>Amphisphaeriales</taxon>
        <taxon>Apiosporaceae</taxon>
        <taxon>Apiospora</taxon>
    </lineage>
</organism>
<feature type="transmembrane region" description="Helical" evidence="14">
    <location>
        <begin position="154"/>
        <end position="170"/>
    </location>
</feature>
<evidence type="ECO:0000256" key="2">
    <source>
        <dbReference type="ARBA" id="ARBA00004308"/>
    </source>
</evidence>
<dbReference type="Pfam" id="PF16209">
    <property type="entry name" value="PhoLip_ATPase_N"/>
    <property type="match status" value="1"/>
</dbReference>
<dbReference type="PROSITE" id="PS00154">
    <property type="entry name" value="ATPASE_E1_E2"/>
    <property type="match status" value="1"/>
</dbReference>
<evidence type="ECO:0000256" key="8">
    <source>
        <dbReference type="ARBA" id="ARBA00022842"/>
    </source>
</evidence>
<feature type="region of interest" description="Disordered" evidence="15">
    <location>
        <begin position="735"/>
        <end position="767"/>
    </location>
</feature>
<evidence type="ECO:0000259" key="16">
    <source>
        <dbReference type="Pfam" id="PF00122"/>
    </source>
</evidence>
<dbReference type="PANTHER" id="PTHR24092:SF174">
    <property type="entry name" value="PHOSPHOLIPID-TRANSPORTING ATPASE DNF3-RELATED"/>
    <property type="match status" value="1"/>
</dbReference>
<protein>
    <recommendedName>
        <fullName evidence="14">Phospholipid-transporting ATPase</fullName>
        <ecNumber evidence="14">7.6.2.1</ecNumber>
    </recommendedName>
</protein>
<dbReference type="Gene3D" id="3.40.50.1000">
    <property type="entry name" value="HAD superfamily/HAD-like"/>
    <property type="match status" value="1"/>
</dbReference>
<dbReference type="InterPro" id="IPR032631">
    <property type="entry name" value="P-type_ATPase_N"/>
</dbReference>
<comment type="catalytic activity">
    <reaction evidence="13">
        <text>a 1,2-diacyl-sn-glycero-3-phosphoethanolamine(out) + ATP + H2O = a 1,2-diacyl-sn-glycero-3-phosphoethanolamine(in) + ADP + phosphate + H(+)</text>
        <dbReference type="Rhea" id="RHEA:66132"/>
        <dbReference type="ChEBI" id="CHEBI:15377"/>
        <dbReference type="ChEBI" id="CHEBI:15378"/>
        <dbReference type="ChEBI" id="CHEBI:30616"/>
        <dbReference type="ChEBI" id="CHEBI:43474"/>
        <dbReference type="ChEBI" id="CHEBI:64612"/>
        <dbReference type="ChEBI" id="CHEBI:456216"/>
    </reaction>
    <physiologicalReaction direction="left-to-right" evidence="13">
        <dbReference type="Rhea" id="RHEA:66133"/>
    </physiologicalReaction>
</comment>
<keyword evidence="8 14" id="KW-0460">Magnesium</keyword>
<feature type="region of interest" description="Disordered" evidence="15">
    <location>
        <begin position="1"/>
        <end position="28"/>
    </location>
</feature>
<evidence type="ECO:0000259" key="17">
    <source>
        <dbReference type="Pfam" id="PF16209"/>
    </source>
</evidence>
<accession>A0ABR1SD53</accession>
<evidence type="ECO:0000256" key="6">
    <source>
        <dbReference type="ARBA" id="ARBA00022741"/>
    </source>
</evidence>
<dbReference type="InterPro" id="IPR044492">
    <property type="entry name" value="P_typ_ATPase_HD_dom"/>
</dbReference>
<dbReference type="InterPro" id="IPR006539">
    <property type="entry name" value="P-type_ATPase_IV"/>
</dbReference>
<keyword evidence="11 14" id="KW-0472">Membrane</keyword>
<dbReference type="InterPro" id="IPR023298">
    <property type="entry name" value="ATPase_P-typ_TM_dom_sf"/>
</dbReference>
<dbReference type="PANTHER" id="PTHR24092">
    <property type="entry name" value="PROBABLE PHOSPHOLIPID-TRANSPORTING ATPASE"/>
    <property type="match status" value="1"/>
</dbReference>
<keyword evidence="5" id="KW-0479">Metal-binding</keyword>
<dbReference type="InterPro" id="IPR023214">
    <property type="entry name" value="HAD_sf"/>
</dbReference>
<feature type="transmembrane region" description="Helical" evidence="14">
    <location>
        <begin position="1116"/>
        <end position="1135"/>
    </location>
</feature>
<dbReference type="InterPro" id="IPR018303">
    <property type="entry name" value="ATPase_P-typ_P_site"/>
</dbReference>
<evidence type="ECO:0000256" key="13">
    <source>
        <dbReference type="ARBA" id="ARBA00049128"/>
    </source>
</evidence>
<evidence type="ECO:0000256" key="14">
    <source>
        <dbReference type="RuleBase" id="RU362033"/>
    </source>
</evidence>
<dbReference type="SUPFAM" id="SSF81665">
    <property type="entry name" value="Calcium ATPase, transmembrane domain M"/>
    <property type="match status" value="1"/>
</dbReference>
<dbReference type="SFLD" id="SFLDS00003">
    <property type="entry name" value="Haloacid_Dehalogenase"/>
    <property type="match status" value="1"/>
</dbReference>
<dbReference type="EMBL" id="JAQQWK010000010">
    <property type="protein sequence ID" value="KAK8029656.1"/>
    <property type="molecule type" value="Genomic_DNA"/>
</dbReference>
<dbReference type="InterPro" id="IPR023299">
    <property type="entry name" value="ATPase_P-typ_cyto_dom_N"/>
</dbReference>
<dbReference type="Pfam" id="PF13246">
    <property type="entry name" value="Cation_ATPase"/>
    <property type="match status" value="1"/>
</dbReference>
<reference evidence="19 20" key="1">
    <citation type="submission" date="2023-01" db="EMBL/GenBank/DDBJ databases">
        <title>Analysis of 21 Apiospora genomes using comparative genomics revels a genus with tremendous synthesis potential of carbohydrate active enzymes and secondary metabolites.</title>
        <authorList>
            <person name="Sorensen T."/>
        </authorList>
    </citation>
    <scope>NUCLEOTIDE SEQUENCE [LARGE SCALE GENOMIC DNA]</scope>
    <source>
        <strain evidence="19 20">CBS 33761</strain>
    </source>
</reference>
<dbReference type="SUPFAM" id="SSF81653">
    <property type="entry name" value="Calcium ATPase, transduction domain A"/>
    <property type="match status" value="1"/>
</dbReference>
<comment type="similarity">
    <text evidence="3 14">Belongs to the cation transport ATPase (P-type) (TC 3.A.3) family. Type IV subfamily.</text>
</comment>
<dbReference type="SFLD" id="SFLDF00027">
    <property type="entry name" value="p-type_atpase"/>
    <property type="match status" value="1"/>
</dbReference>
<dbReference type="SFLD" id="SFLDG00002">
    <property type="entry name" value="C1.7:_P-type_atpase_like"/>
    <property type="match status" value="1"/>
</dbReference>
<feature type="transmembrane region" description="Helical" evidence="14">
    <location>
        <begin position="397"/>
        <end position="418"/>
    </location>
</feature>
<name>A0ABR1SD53_9PEZI</name>
<dbReference type="InterPro" id="IPR001757">
    <property type="entry name" value="P_typ_ATPase"/>
</dbReference>
<dbReference type="InterPro" id="IPR032630">
    <property type="entry name" value="P_typ_ATPase_c"/>
</dbReference>
<evidence type="ECO:0000256" key="9">
    <source>
        <dbReference type="ARBA" id="ARBA00022967"/>
    </source>
</evidence>
<dbReference type="InterPro" id="IPR008250">
    <property type="entry name" value="ATPase_P-typ_transduc_dom_A_sf"/>
</dbReference>
<feature type="compositionally biased region" description="Basic and acidic residues" evidence="15">
    <location>
        <begin position="1360"/>
        <end position="1369"/>
    </location>
</feature>
<feature type="transmembrane region" description="Helical" evidence="14">
    <location>
        <begin position="1311"/>
        <end position="1331"/>
    </location>
</feature>
<evidence type="ECO:0000256" key="10">
    <source>
        <dbReference type="ARBA" id="ARBA00022989"/>
    </source>
</evidence>
<keyword evidence="20" id="KW-1185">Reference proteome</keyword>
<dbReference type="Gene3D" id="2.70.150.10">
    <property type="entry name" value="Calcium-transporting ATPase, cytoplasmic transduction domain A"/>
    <property type="match status" value="1"/>
</dbReference>
<evidence type="ECO:0000256" key="11">
    <source>
        <dbReference type="ARBA" id="ARBA00023136"/>
    </source>
</evidence>
<feature type="transmembrane region" description="Helical" evidence="14">
    <location>
        <begin position="1205"/>
        <end position="1226"/>
    </location>
</feature>
<dbReference type="Gene3D" id="3.40.1110.10">
    <property type="entry name" value="Calcium-transporting ATPase, cytoplasmic domain N"/>
    <property type="match status" value="1"/>
</dbReference>
<dbReference type="NCBIfam" id="TIGR01652">
    <property type="entry name" value="ATPase-Plipid"/>
    <property type="match status" value="2"/>
</dbReference>
<feature type="region of interest" description="Disordered" evidence="15">
    <location>
        <begin position="1360"/>
        <end position="1388"/>
    </location>
</feature>
<feature type="domain" description="P-type ATPase C-terminal" evidence="18">
    <location>
        <begin position="1091"/>
        <end position="1341"/>
    </location>
</feature>
<feature type="transmembrane region" description="Helical" evidence="14">
    <location>
        <begin position="1238"/>
        <end position="1259"/>
    </location>
</feature>
<evidence type="ECO:0000256" key="1">
    <source>
        <dbReference type="ARBA" id="ARBA00004141"/>
    </source>
</evidence>
<dbReference type="Proteomes" id="UP001444661">
    <property type="component" value="Unassembled WGS sequence"/>
</dbReference>
<keyword evidence="6 14" id="KW-0547">Nucleotide-binding</keyword>
<dbReference type="InterPro" id="IPR059000">
    <property type="entry name" value="ATPase_P-type_domA"/>
</dbReference>
<evidence type="ECO:0000256" key="3">
    <source>
        <dbReference type="ARBA" id="ARBA00008109"/>
    </source>
</evidence>
<dbReference type="InterPro" id="IPR036412">
    <property type="entry name" value="HAD-like_sf"/>
</dbReference>
<feature type="transmembrane region" description="Helical" evidence="14">
    <location>
        <begin position="438"/>
        <end position="462"/>
    </location>
</feature>
<evidence type="ECO:0000256" key="12">
    <source>
        <dbReference type="ARBA" id="ARBA00034036"/>
    </source>
</evidence>
<gene>
    <name evidence="19" type="ORF">PG993_010947</name>
</gene>
<evidence type="ECO:0000313" key="20">
    <source>
        <dbReference type="Proteomes" id="UP001444661"/>
    </source>
</evidence>
<comment type="subcellular location">
    <subcellularLocation>
        <location evidence="2">Endomembrane system</location>
    </subcellularLocation>
    <subcellularLocation>
        <location evidence="1 14">Membrane</location>
        <topology evidence="1 14">Multi-pass membrane protein</topology>
    </subcellularLocation>
</comment>
<evidence type="ECO:0000313" key="19">
    <source>
        <dbReference type="EMBL" id="KAK8029656.1"/>
    </source>
</evidence>
<dbReference type="Pfam" id="PF00702">
    <property type="entry name" value="Hydrolase"/>
    <property type="match status" value="1"/>
</dbReference>
<dbReference type="SUPFAM" id="SSF56784">
    <property type="entry name" value="HAD-like"/>
    <property type="match status" value="1"/>
</dbReference>
<dbReference type="SUPFAM" id="SSF81660">
    <property type="entry name" value="Metal cation-transporting ATPase, ATP-binding domain N"/>
    <property type="match status" value="1"/>
</dbReference>
<evidence type="ECO:0000259" key="18">
    <source>
        <dbReference type="Pfam" id="PF16212"/>
    </source>
</evidence>
<feature type="region of interest" description="Disordered" evidence="15">
    <location>
        <begin position="553"/>
        <end position="580"/>
    </location>
</feature>
<evidence type="ECO:0000256" key="15">
    <source>
        <dbReference type="SAM" id="MobiDB-lite"/>
    </source>
</evidence>
<proteinExistence type="inferred from homology"/>
<dbReference type="PRINTS" id="PR00119">
    <property type="entry name" value="CATATPASE"/>
</dbReference>
<feature type="domain" description="P-type ATPase N-terminal" evidence="17">
    <location>
        <begin position="121"/>
        <end position="179"/>
    </location>
</feature>
<feature type="domain" description="P-type ATPase A" evidence="16">
    <location>
        <begin position="240"/>
        <end position="371"/>
    </location>
</feature>
<keyword evidence="7 14" id="KW-0067">ATP-binding</keyword>
<evidence type="ECO:0000256" key="4">
    <source>
        <dbReference type="ARBA" id="ARBA00022692"/>
    </source>
</evidence>
<comment type="caution">
    <text evidence="19">The sequence shown here is derived from an EMBL/GenBank/DDBJ whole genome shotgun (WGS) entry which is preliminary data.</text>
</comment>
<feature type="compositionally biased region" description="Polar residues" evidence="15">
    <location>
        <begin position="742"/>
        <end position="767"/>
    </location>
</feature>
<keyword evidence="9 14" id="KW-1278">Translocase</keyword>
<dbReference type="Pfam" id="PF16212">
    <property type="entry name" value="PhoLip_ATPase_C"/>
    <property type="match status" value="1"/>
</dbReference>